<dbReference type="Pfam" id="PF13905">
    <property type="entry name" value="Thioredoxin_8"/>
    <property type="match status" value="1"/>
</dbReference>
<gene>
    <name evidence="4" type="ORF">RQM59_06375</name>
</gene>
<dbReference type="Gene3D" id="3.40.30.10">
    <property type="entry name" value="Glutaredoxin"/>
    <property type="match status" value="1"/>
</dbReference>
<feature type="signal peptide" evidence="2">
    <location>
        <begin position="1"/>
        <end position="18"/>
    </location>
</feature>
<keyword evidence="2" id="KW-0732">Signal</keyword>
<keyword evidence="5" id="KW-1185">Reference proteome</keyword>
<evidence type="ECO:0000256" key="1">
    <source>
        <dbReference type="SAM" id="Coils"/>
    </source>
</evidence>
<dbReference type="InterPro" id="IPR012336">
    <property type="entry name" value="Thioredoxin-like_fold"/>
</dbReference>
<feature type="chain" id="PRO_5046707716" description="Thioredoxin-like fold domain-containing protein" evidence="2">
    <location>
        <begin position="19"/>
        <end position="461"/>
    </location>
</feature>
<evidence type="ECO:0000256" key="2">
    <source>
        <dbReference type="SAM" id="SignalP"/>
    </source>
</evidence>
<evidence type="ECO:0000313" key="5">
    <source>
        <dbReference type="Proteomes" id="UP001257277"/>
    </source>
</evidence>
<dbReference type="InterPro" id="IPR036249">
    <property type="entry name" value="Thioredoxin-like_sf"/>
</dbReference>
<dbReference type="SUPFAM" id="SSF52833">
    <property type="entry name" value="Thioredoxin-like"/>
    <property type="match status" value="1"/>
</dbReference>
<protein>
    <recommendedName>
        <fullName evidence="3">Thioredoxin-like fold domain-containing protein</fullName>
    </recommendedName>
</protein>
<reference evidence="4 5" key="1">
    <citation type="submission" date="2023-09" db="EMBL/GenBank/DDBJ databases">
        <title>Novel taxa isolated from Blanes Bay.</title>
        <authorList>
            <person name="Rey-Velasco X."/>
            <person name="Lucena T."/>
        </authorList>
    </citation>
    <scope>NUCLEOTIDE SEQUENCE [LARGE SCALE GENOMIC DNA]</scope>
    <source>
        <strain evidence="4 5">S356</strain>
    </source>
</reference>
<dbReference type="PROSITE" id="PS51257">
    <property type="entry name" value="PROKAR_LIPOPROTEIN"/>
    <property type="match status" value="1"/>
</dbReference>
<name>A0ABU3LE60_9FLAO</name>
<sequence>MKMLARFKLLTYLFVALSFVGCEPENEDTTTYFGGKIINPRGKYVVLFENEKAIDTFYLNNHNKFLGEINNLKEGLFVFKHGPEHQYLYLEPNDSILIRLNTWDFDESLVFSGKGAKRNNLLIDCFLDTEKDDKFFRNLYSLSPTQFKNKVRALEKQKKQRLKELLSRFENESNDFKTLLEISLTYPVYRRLENYPLVHHEMMRETMNEKIDDDFFDHRSTIDYKKDSIMYYSAYRDYIVSYLYNITNNSGHKMYSDKFTTELLNIIDKHFESESTRNTLLRQTVISHFYRKSSCDVNNDAFNTFLKLTSNNEDVKLVKRLLNDIRTLHKGKKLTDFQITDLNNSKHSIKSITKGKDVVLYFWNTKYISKDYLYSKVNYFAKKYPNVEFIGVQIDGKNKDYIKKLDIKSQYYVDADSKANAFLTSKLPRTVLINKKGIVVNAYASLSSQNIYNQVATLAQN</sequence>
<evidence type="ECO:0000259" key="3">
    <source>
        <dbReference type="Pfam" id="PF13905"/>
    </source>
</evidence>
<organism evidence="4 5">
    <name type="scientific">Asprobacillus argus</name>
    <dbReference type="NCBI Taxonomy" id="3076534"/>
    <lineage>
        <taxon>Bacteria</taxon>
        <taxon>Pseudomonadati</taxon>
        <taxon>Bacteroidota</taxon>
        <taxon>Flavobacteriia</taxon>
        <taxon>Flavobacteriales</taxon>
        <taxon>Flavobacteriaceae</taxon>
        <taxon>Asprobacillus</taxon>
    </lineage>
</organism>
<dbReference type="RefSeq" id="WP_349241250.1">
    <property type="nucleotide sequence ID" value="NZ_JAVTTO010000002.1"/>
</dbReference>
<feature type="coiled-coil region" evidence="1">
    <location>
        <begin position="152"/>
        <end position="179"/>
    </location>
</feature>
<evidence type="ECO:0000313" key="4">
    <source>
        <dbReference type="EMBL" id="MDT7831997.1"/>
    </source>
</evidence>
<accession>A0ABU3LE60</accession>
<dbReference type="Proteomes" id="UP001257277">
    <property type="component" value="Unassembled WGS sequence"/>
</dbReference>
<proteinExistence type="predicted"/>
<keyword evidence="1" id="KW-0175">Coiled coil</keyword>
<feature type="domain" description="Thioredoxin-like fold" evidence="3">
    <location>
        <begin position="355"/>
        <end position="439"/>
    </location>
</feature>
<comment type="caution">
    <text evidence="4">The sequence shown here is derived from an EMBL/GenBank/DDBJ whole genome shotgun (WGS) entry which is preliminary data.</text>
</comment>
<dbReference type="EMBL" id="JAVTTO010000002">
    <property type="protein sequence ID" value="MDT7831997.1"/>
    <property type="molecule type" value="Genomic_DNA"/>
</dbReference>